<dbReference type="PANTHER" id="PTHR45707">
    <property type="entry name" value="C2 CALCIUM/LIPID-BINDING PLANT PHOSPHORIBOSYLTRANSFERASE FAMILY PROTEIN"/>
    <property type="match status" value="1"/>
</dbReference>
<comment type="similarity">
    <text evidence="1">Belongs to the cullin family.</text>
</comment>
<dbReference type="InterPro" id="IPR016159">
    <property type="entry name" value="Cullin_repeat-like_dom_sf"/>
</dbReference>
<dbReference type="Proteomes" id="UP001497457">
    <property type="component" value="Chromosome 2b"/>
</dbReference>
<dbReference type="PANTHER" id="PTHR45707:SF70">
    <property type="entry name" value="PROTEIN KINASE DOMAIN-CONTAINING PROTEIN"/>
    <property type="match status" value="1"/>
</dbReference>
<protein>
    <recommendedName>
        <fullName evidence="7">Protein kinase domain-containing protein</fullName>
    </recommendedName>
</protein>
<dbReference type="PROSITE" id="PS00107">
    <property type="entry name" value="PROTEIN_KINASE_ATP"/>
    <property type="match status" value="1"/>
</dbReference>
<keyword evidence="4" id="KW-0418">Kinase</keyword>
<evidence type="ECO:0000313" key="8">
    <source>
        <dbReference type="EMBL" id="CAL4971539.1"/>
    </source>
</evidence>
<keyword evidence="5 6" id="KW-0067">ATP-binding</keyword>
<dbReference type="SMART" id="SM00220">
    <property type="entry name" value="S_TKc"/>
    <property type="match status" value="2"/>
</dbReference>
<dbReference type="Gene3D" id="3.30.200.20">
    <property type="entry name" value="Phosphorylase Kinase, domain 1"/>
    <property type="match status" value="2"/>
</dbReference>
<feature type="binding site" evidence="6">
    <location>
        <position position="46"/>
    </location>
    <ligand>
        <name>ATP</name>
        <dbReference type="ChEBI" id="CHEBI:30616"/>
    </ligand>
</feature>
<dbReference type="InterPro" id="IPR011009">
    <property type="entry name" value="Kinase-like_dom_sf"/>
</dbReference>
<organism evidence="8 9">
    <name type="scientific">Urochloa decumbens</name>
    <dbReference type="NCBI Taxonomy" id="240449"/>
    <lineage>
        <taxon>Eukaryota</taxon>
        <taxon>Viridiplantae</taxon>
        <taxon>Streptophyta</taxon>
        <taxon>Embryophyta</taxon>
        <taxon>Tracheophyta</taxon>
        <taxon>Spermatophyta</taxon>
        <taxon>Magnoliopsida</taxon>
        <taxon>Liliopsida</taxon>
        <taxon>Poales</taxon>
        <taxon>Poaceae</taxon>
        <taxon>PACMAD clade</taxon>
        <taxon>Panicoideae</taxon>
        <taxon>Panicodae</taxon>
        <taxon>Paniceae</taxon>
        <taxon>Melinidinae</taxon>
        <taxon>Urochloa</taxon>
    </lineage>
</organism>
<accession>A0ABC9A0U2</accession>
<dbReference type="GO" id="GO:0005524">
    <property type="term" value="F:ATP binding"/>
    <property type="evidence" value="ECO:0007669"/>
    <property type="project" value="UniProtKB-UniRule"/>
</dbReference>
<evidence type="ECO:0000256" key="4">
    <source>
        <dbReference type="ARBA" id="ARBA00022777"/>
    </source>
</evidence>
<keyword evidence="3 6" id="KW-0547">Nucleotide-binding</keyword>
<evidence type="ECO:0000256" key="5">
    <source>
        <dbReference type="ARBA" id="ARBA00022840"/>
    </source>
</evidence>
<reference evidence="8 9" key="2">
    <citation type="submission" date="2024-10" db="EMBL/GenBank/DDBJ databases">
        <authorList>
            <person name="Ryan C."/>
        </authorList>
    </citation>
    <scope>NUCLEOTIDE SEQUENCE [LARGE SCALE GENOMIC DNA]</scope>
</reference>
<dbReference type="GO" id="GO:0016301">
    <property type="term" value="F:kinase activity"/>
    <property type="evidence" value="ECO:0007669"/>
    <property type="project" value="UniProtKB-KW"/>
</dbReference>
<evidence type="ECO:0000259" key="7">
    <source>
        <dbReference type="PROSITE" id="PS50011"/>
    </source>
</evidence>
<keyword evidence="9" id="KW-1185">Reference proteome</keyword>
<dbReference type="InterPro" id="IPR017441">
    <property type="entry name" value="Protein_kinase_ATP_BS"/>
</dbReference>
<evidence type="ECO:0000256" key="2">
    <source>
        <dbReference type="ARBA" id="ARBA00022679"/>
    </source>
</evidence>
<dbReference type="EMBL" id="OZ075112">
    <property type="protein sequence ID" value="CAL4971539.1"/>
    <property type="molecule type" value="Genomic_DNA"/>
</dbReference>
<gene>
    <name evidence="8" type="ORF">URODEC1_LOCUS50730</name>
</gene>
<dbReference type="Gene3D" id="1.10.510.10">
    <property type="entry name" value="Transferase(Phosphotransferase) domain 1"/>
    <property type="match status" value="2"/>
</dbReference>
<feature type="domain" description="Protein kinase" evidence="7">
    <location>
        <begin position="18"/>
        <end position="286"/>
    </location>
</feature>
<evidence type="ECO:0000256" key="1">
    <source>
        <dbReference type="ARBA" id="ARBA00006019"/>
    </source>
</evidence>
<evidence type="ECO:0000256" key="6">
    <source>
        <dbReference type="PROSITE-ProRule" id="PRU10141"/>
    </source>
</evidence>
<dbReference type="Pfam" id="PF00888">
    <property type="entry name" value="Cullin"/>
    <property type="match status" value="1"/>
</dbReference>
<dbReference type="PROSITE" id="PS50011">
    <property type="entry name" value="PROTEIN_KINASE_DOM"/>
    <property type="match status" value="2"/>
</dbReference>
<keyword evidence="2" id="KW-0808">Transferase</keyword>
<dbReference type="InterPro" id="IPR001373">
    <property type="entry name" value="Cullin_N"/>
</dbReference>
<dbReference type="PROSITE" id="PS00108">
    <property type="entry name" value="PROTEIN_KINASE_ST"/>
    <property type="match status" value="2"/>
</dbReference>
<dbReference type="FunFam" id="1.10.510.10:FF:000870">
    <property type="entry name" value="OSJNBa0016N04.16-like protein"/>
    <property type="match status" value="2"/>
</dbReference>
<dbReference type="InterPro" id="IPR008271">
    <property type="entry name" value="Ser/Thr_kinase_AS"/>
</dbReference>
<evidence type="ECO:0000256" key="3">
    <source>
        <dbReference type="ARBA" id="ARBA00022741"/>
    </source>
</evidence>
<sequence length="803" mass="91217">MEAKALPLSLLKCITNDFSDNLEIGRGGSAVVYKGLLENGEVAVKKLSQTSHIDDMKFHVEVDCLMKAKHKNIVRFLGYCSDTQGQIEKHNGKSVMAEVRQRLLCFEYHLNGSLYEYIKDASLEWGKCYQIIKGVCEGLQYLHKERIVHLDLKPANILLDNDMVPKITDFGISRCFDEKQTHLVTSKIIGTAGYLAPEFFYGKLSFKSDIFSLGVIIIEILTSKKDYPDVKDVLERWRHKVEQSQKEQQLEQIRVCTKLGQRCLDYDPAKRPSINSVINVLKQTEIKKLRIETGASSSTALQASLVAKGKISIDNFRMEADPKTVATTFKMVTQAICEFYAQGRTNVSLEDLHRGAYNMVLYKKVEELYSVMEDAMALEVQILCSPLDAAPADSTAFLQRLLAMWKHHIRAVNFIRQYISMYIERTFIPTNHKTPIYELGLRLWRDNIARSDKIQPRLIEAVKRRRGGEDELVAGGLLENGAVVAVKKLSQTSDTDEGKFHGEVDCLMKAKHRNIVRFLGYCSDTQGLRVELNGKSVMAEVRQRLLCFEYLPNGSLDKYINKDSFCEWGKCYKIIKGVCNGLHYLHKKRIVHSDLKPANILLDNDMVPKIADFGISRSFDEKQTHVVTSKAAGTMGYLAPELYCGKISFKSDIYSLGFIIIEILTGEKGYPVVEDVLKRWRNKVEKSQEECQLEQIRVCTEVGQRCLEPDPAKRPRAQDIISVLEQTESEERRAETGSQDISFDELYRGAYNLVVRGKGEQLYSAMETTMTSEVQRLCRPLDAAPEDGILFLQELLTKRPSKS</sequence>
<dbReference type="AlphaFoldDB" id="A0ABC9A0U2"/>
<dbReference type="Pfam" id="PF00069">
    <property type="entry name" value="Pkinase"/>
    <property type="match status" value="2"/>
</dbReference>
<dbReference type="SUPFAM" id="SSF74788">
    <property type="entry name" value="Cullin repeat-like"/>
    <property type="match status" value="2"/>
</dbReference>
<feature type="domain" description="Protein kinase" evidence="7">
    <location>
        <begin position="459"/>
        <end position="728"/>
    </location>
</feature>
<dbReference type="SUPFAM" id="SSF56112">
    <property type="entry name" value="Protein kinase-like (PK-like)"/>
    <property type="match status" value="2"/>
</dbReference>
<dbReference type="Gene3D" id="1.20.1310.10">
    <property type="entry name" value="Cullin Repeats"/>
    <property type="match status" value="2"/>
</dbReference>
<reference evidence="9" key="1">
    <citation type="submission" date="2024-06" db="EMBL/GenBank/DDBJ databases">
        <authorList>
            <person name="Ryan C."/>
        </authorList>
    </citation>
    <scope>NUCLEOTIDE SEQUENCE [LARGE SCALE GENOMIC DNA]</scope>
</reference>
<dbReference type="InterPro" id="IPR000719">
    <property type="entry name" value="Prot_kinase_dom"/>
</dbReference>
<proteinExistence type="inferred from homology"/>
<name>A0ABC9A0U2_9POAL</name>
<evidence type="ECO:0000313" key="9">
    <source>
        <dbReference type="Proteomes" id="UP001497457"/>
    </source>
</evidence>